<dbReference type="PANTHER" id="PTHR30528:SF0">
    <property type="entry name" value="CYTOPLASMIC PROTEIN"/>
    <property type="match status" value="1"/>
</dbReference>
<proteinExistence type="predicted"/>
<sequence>MPDARRLIVASAGLDGRWKLPRGAEGAAQAVERLGYVQIDTIAVIQRAHHHTLWSRRGDYTPAMLHRLQAEERRVFEYWTHAASYVPMCHYRYYLPRMRAWARSPRARRFMSDNASLVRGVLSRIRAEGPLISADFAAPPGRKRGPWWDWKPAKHALELLFATGKLMVAERRNFQRVYDLTDRVLPAGVDTAAASPAETARFVVRRVLACEGISNLRRWWIGDRARTDRAIAQMIDAGEVASVQVAGVDGRFPHYALTESLAGLSRRRGRKRLHLLSPFDNMVIWRGRLETFFDFHCKLECYLPAARRRYGYFCLPILWGERFIGRLDPKADRKDGTFIVRKLIFEPGFTDHDAVAGPLAAKLNAFARFNECERIVIKQTTPRKAQAPLKRALGAIARA</sequence>
<reference evidence="1" key="1">
    <citation type="journal article" date="2015" name="Nature">
        <title>Complex archaea that bridge the gap between prokaryotes and eukaryotes.</title>
        <authorList>
            <person name="Spang A."/>
            <person name="Saw J.H."/>
            <person name="Jorgensen S.L."/>
            <person name="Zaremba-Niedzwiedzka K."/>
            <person name="Martijn J."/>
            <person name="Lind A.E."/>
            <person name="van Eijk R."/>
            <person name="Schleper C."/>
            <person name="Guy L."/>
            <person name="Ettema T.J."/>
        </authorList>
    </citation>
    <scope>NUCLEOTIDE SEQUENCE</scope>
</reference>
<dbReference type="PANTHER" id="PTHR30528">
    <property type="entry name" value="CYTOPLASMIC PROTEIN"/>
    <property type="match status" value="1"/>
</dbReference>
<organism evidence="1">
    <name type="scientific">marine sediment metagenome</name>
    <dbReference type="NCBI Taxonomy" id="412755"/>
    <lineage>
        <taxon>unclassified sequences</taxon>
        <taxon>metagenomes</taxon>
        <taxon>ecological metagenomes</taxon>
    </lineage>
</organism>
<comment type="caution">
    <text evidence="1">The sequence shown here is derived from an EMBL/GenBank/DDBJ whole genome shotgun (WGS) entry which is preliminary data.</text>
</comment>
<dbReference type="InterPro" id="IPR009351">
    <property type="entry name" value="AlkZ-like"/>
</dbReference>
<protein>
    <recommendedName>
        <fullName evidence="2">Winged helix-turn-helix domain-containing protein</fullName>
    </recommendedName>
</protein>
<accession>A0A0F9F7R7</accession>
<dbReference type="Pfam" id="PF06224">
    <property type="entry name" value="AlkZ-like"/>
    <property type="match status" value="1"/>
</dbReference>
<evidence type="ECO:0008006" key="2">
    <source>
        <dbReference type="Google" id="ProtNLM"/>
    </source>
</evidence>
<dbReference type="EMBL" id="LAZR01031613">
    <property type="protein sequence ID" value="KKL53250.1"/>
    <property type="molecule type" value="Genomic_DNA"/>
</dbReference>
<gene>
    <name evidence="1" type="ORF">LCGC14_2277320</name>
</gene>
<name>A0A0F9F7R7_9ZZZZ</name>
<dbReference type="AlphaFoldDB" id="A0A0F9F7R7"/>
<evidence type="ECO:0000313" key="1">
    <source>
        <dbReference type="EMBL" id="KKL53250.1"/>
    </source>
</evidence>